<proteinExistence type="predicted"/>
<dbReference type="Proteomes" id="UP000580861">
    <property type="component" value="Unassembled WGS sequence"/>
</dbReference>
<comment type="caution">
    <text evidence="1">The sequence shown here is derived from an EMBL/GenBank/DDBJ whole genome shotgun (WGS) entry which is preliminary data.</text>
</comment>
<sequence length="144" mass="16017">MKQVQSRVITPKPIDEVYAYLADFTNQPEWRFDVISCSLAAGTGGEPGAKYQQRVKPRGKEIGSEVELTRADEPTEVAFRTLDRGPVTVSGAWHLKSIGTGTEVICDVTIETRGFLRLLEFSMGPSLQKISDRYEQDLSARLNP</sequence>
<keyword evidence="2" id="KW-1185">Reference proteome</keyword>
<reference evidence="1 2" key="1">
    <citation type="submission" date="2020-08" db="EMBL/GenBank/DDBJ databases">
        <title>Sequencing the genomes of 1000 actinobacteria strains.</title>
        <authorList>
            <person name="Klenk H.-P."/>
        </authorList>
    </citation>
    <scope>NUCLEOTIDE SEQUENCE [LARGE SCALE GENOMIC DNA]</scope>
    <source>
        <strain evidence="1 2">DSM 45272</strain>
    </source>
</reference>
<organism evidence="1 2">
    <name type="scientific">Amycolatopsis umgeniensis</name>
    <dbReference type="NCBI Taxonomy" id="336628"/>
    <lineage>
        <taxon>Bacteria</taxon>
        <taxon>Bacillati</taxon>
        <taxon>Actinomycetota</taxon>
        <taxon>Actinomycetes</taxon>
        <taxon>Pseudonocardiales</taxon>
        <taxon>Pseudonocardiaceae</taxon>
        <taxon>Amycolatopsis</taxon>
    </lineage>
</organism>
<dbReference type="AlphaFoldDB" id="A0A841B7V9"/>
<dbReference type="InterPro" id="IPR019587">
    <property type="entry name" value="Polyketide_cyclase/dehydratase"/>
</dbReference>
<name>A0A841B7V9_9PSEU</name>
<dbReference type="RefSeq" id="WP_184899303.1">
    <property type="nucleotide sequence ID" value="NZ_JACHMX010000001.1"/>
</dbReference>
<dbReference type="SUPFAM" id="SSF55961">
    <property type="entry name" value="Bet v1-like"/>
    <property type="match status" value="1"/>
</dbReference>
<dbReference type="InterPro" id="IPR023393">
    <property type="entry name" value="START-like_dom_sf"/>
</dbReference>
<accession>A0A841B7V9</accession>
<evidence type="ECO:0000313" key="1">
    <source>
        <dbReference type="EMBL" id="MBB5854970.1"/>
    </source>
</evidence>
<dbReference type="Pfam" id="PF10604">
    <property type="entry name" value="Polyketide_cyc2"/>
    <property type="match status" value="1"/>
</dbReference>
<gene>
    <name evidence="1" type="ORF">HDA45_005057</name>
</gene>
<evidence type="ECO:0000313" key="2">
    <source>
        <dbReference type="Proteomes" id="UP000580861"/>
    </source>
</evidence>
<dbReference type="Gene3D" id="3.30.530.20">
    <property type="match status" value="1"/>
</dbReference>
<protein>
    <submittedName>
        <fullName evidence="1">Putative membrane protein</fullName>
    </submittedName>
</protein>
<dbReference type="EMBL" id="JACHMX010000001">
    <property type="protein sequence ID" value="MBB5854970.1"/>
    <property type="molecule type" value="Genomic_DNA"/>
</dbReference>